<name>A0ACB8BU33_9AGAM</name>
<dbReference type="EMBL" id="MU266346">
    <property type="protein sequence ID" value="KAH7928972.1"/>
    <property type="molecule type" value="Genomic_DNA"/>
</dbReference>
<evidence type="ECO:0000313" key="2">
    <source>
        <dbReference type="Proteomes" id="UP000790709"/>
    </source>
</evidence>
<sequence>MRPSTAISSRVCLASVRMSAVIVYMAPWCVGSGGGGWCSNIPSQHRYTPYLCEGRTRPLPISTWRFYPSPPG</sequence>
<dbReference type="Proteomes" id="UP000790709">
    <property type="component" value="Unassembled WGS sequence"/>
</dbReference>
<organism evidence="1 2">
    <name type="scientific">Leucogyrophana mollusca</name>
    <dbReference type="NCBI Taxonomy" id="85980"/>
    <lineage>
        <taxon>Eukaryota</taxon>
        <taxon>Fungi</taxon>
        <taxon>Dikarya</taxon>
        <taxon>Basidiomycota</taxon>
        <taxon>Agaricomycotina</taxon>
        <taxon>Agaricomycetes</taxon>
        <taxon>Agaricomycetidae</taxon>
        <taxon>Boletales</taxon>
        <taxon>Boletales incertae sedis</taxon>
        <taxon>Leucogyrophana</taxon>
    </lineage>
</organism>
<comment type="caution">
    <text evidence="1">The sequence shown here is derived from an EMBL/GenBank/DDBJ whole genome shotgun (WGS) entry which is preliminary data.</text>
</comment>
<reference evidence="1" key="1">
    <citation type="journal article" date="2021" name="New Phytol.">
        <title>Evolutionary innovations through gain and loss of genes in the ectomycorrhizal Boletales.</title>
        <authorList>
            <person name="Wu G."/>
            <person name="Miyauchi S."/>
            <person name="Morin E."/>
            <person name="Kuo A."/>
            <person name="Drula E."/>
            <person name="Varga T."/>
            <person name="Kohler A."/>
            <person name="Feng B."/>
            <person name="Cao Y."/>
            <person name="Lipzen A."/>
            <person name="Daum C."/>
            <person name="Hundley H."/>
            <person name="Pangilinan J."/>
            <person name="Johnson J."/>
            <person name="Barry K."/>
            <person name="LaButti K."/>
            <person name="Ng V."/>
            <person name="Ahrendt S."/>
            <person name="Min B."/>
            <person name="Choi I.G."/>
            <person name="Park H."/>
            <person name="Plett J.M."/>
            <person name="Magnuson J."/>
            <person name="Spatafora J.W."/>
            <person name="Nagy L.G."/>
            <person name="Henrissat B."/>
            <person name="Grigoriev I.V."/>
            <person name="Yang Z.L."/>
            <person name="Xu J."/>
            <person name="Martin F.M."/>
        </authorList>
    </citation>
    <scope>NUCLEOTIDE SEQUENCE</scope>
    <source>
        <strain evidence="1">KUC20120723A-06</strain>
    </source>
</reference>
<evidence type="ECO:0000313" key="1">
    <source>
        <dbReference type="EMBL" id="KAH7928972.1"/>
    </source>
</evidence>
<proteinExistence type="predicted"/>
<gene>
    <name evidence="1" type="ORF">BV22DRAFT_158712</name>
</gene>
<keyword evidence="2" id="KW-1185">Reference proteome</keyword>
<protein>
    <submittedName>
        <fullName evidence="1">Uncharacterized protein</fullName>
    </submittedName>
</protein>
<accession>A0ACB8BU33</accession>